<feature type="compositionally biased region" description="Basic and acidic residues" evidence="1">
    <location>
        <begin position="135"/>
        <end position="144"/>
    </location>
</feature>
<name>A0A8H3IP23_9LECA</name>
<dbReference type="OrthoDB" id="5408144at2759"/>
<proteinExistence type="predicted"/>
<dbReference type="Proteomes" id="UP000664534">
    <property type="component" value="Unassembled WGS sequence"/>
</dbReference>
<feature type="region of interest" description="Disordered" evidence="1">
    <location>
        <begin position="75"/>
        <end position="154"/>
    </location>
</feature>
<evidence type="ECO:0000313" key="2">
    <source>
        <dbReference type="EMBL" id="CAF9926213.1"/>
    </source>
</evidence>
<dbReference type="AlphaFoldDB" id="A0A8H3IP23"/>
<gene>
    <name evidence="2" type="ORF">IMSHALPRED_006909</name>
</gene>
<sequence length="202" mass="22395">MRKALGRSNEDGSDLVTTDTNKSTRSKKAKKEKLPDNVYKPGEAMPRPKYRGPYNQAHQDKLSAFSFGDAWKRRRSSGTMASDLSPMGSRLMSRRNSAWSKKSKLGSRQNSAFAGVEENGEGDDDVANVGLSRQHTAENRKPRTNDNATDMAGLEFSKTVTNGDVFGLDTQKTITNGRLFTEDELANAMSQSTLKPSRRRNE</sequence>
<evidence type="ECO:0000313" key="3">
    <source>
        <dbReference type="Proteomes" id="UP000664534"/>
    </source>
</evidence>
<feature type="region of interest" description="Disordered" evidence="1">
    <location>
        <begin position="1"/>
        <end position="55"/>
    </location>
</feature>
<keyword evidence="3" id="KW-1185">Reference proteome</keyword>
<accession>A0A8H3IP23</accession>
<reference evidence="2" key="1">
    <citation type="submission" date="2021-03" db="EMBL/GenBank/DDBJ databases">
        <authorList>
            <person name="Tagirdzhanova G."/>
        </authorList>
    </citation>
    <scope>NUCLEOTIDE SEQUENCE</scope>
</reference>
<dbReference type="EMBL" id="CAJPDT010000042">
    <property type="protein sequence ID" value="CAF9926213.1"/>
    <property type="molecule type" value="Genomic_DNA"/>
</dbReference>
<feature type="compositionally biased region" description="Polar residues" evidence="1">
    <location>
        <begin position="94"/>
        <end position="112"/>
    </location>
</feature>
<organism evidence="2 3">
    <name type="scientific">Imshaugia aleurites</name>
    <dbReference type="NCBI Taxonomy" id="172621"/>
    <lineage>
        <taxon>Eukaryota</taxon>
        <taxon>Fungi</taxon>
        <taxon>Dikarya</taxon>
        <taxon>Ascomycota</taxon>
        <taxon>Pezizomycotina</taxon>
        <taxon>Lecanoromycetes</taxon>
        <taxon>OSLEUM clade</taxon>
        <taxon>Lecanoromycetidae</taxon>
        <taxon>Lecanorales</taxon>
        <taxon>Lecanorineae</taxon>
        <taxon>Parmeliaceae</taxon>
        <taxon>Imshaugia</taxon>
    </lineage>
</organism>
<evidence type="ECO:0000256" key="1">
    <source>
        <dbReference type="SAM" id="MobiDB-lite"/>
    </source>
</evidence>
<protein>
    <submittedName>
        <fullName evidence="2">Uncharacterized protein</fullName>
    </submittedName>
</protein>
<comment type="caution">
    <text evidence="2">The sequence shown here is derived from an EMBL/GenBank/DDBJ whole genome shotgun (WGS) entry which is preliminary data.</text>
</comment>